<dbReference type="EMBL" id="BAAAHK010000013">
    <property type="protein sequence ID" value="GAA0952903.1"/>
    <property type="molecule type" value="Genomic_DNA"/>
</dbReference>
<dbReference type="Proteomes" id="UP001500542">
    <property type="component" value="Unassembled WGS sequence"/>
</dbReference>
<dbReference type="InterPro" id="IPR036291">
    <property type="entry name" value="NAD(P)-bd_dom_sf"/>
</dbReference>
<dbReference type="SUPFAM" id="SSF51735">
    <property type="entry name" value="NAD(P)-binding Rossmann-fold domains"/>
    <property type="match status" value="1"/>
</dbReference>
<dbReference type="RefSeq" id="WP_343976539.1">
    <property type="nucleotide sequence ID" value="NZ_BAAAHK010000013.1"/>
</dbReference>
<feature type="domain" description="GFO/IDH/MocA-like oxidoreductase" evidence="2">
    <location>
        <begin position="166"/>
        <end position="236"/>
    </location>
</feature>
<dbReference type="Pfam" id="PF22725">
    <property type="entry name" value="GFO_IDH_MocA_C3"/>
    <property type="match status" value="1"/>
</dbReference>
<name>A0ABN1R7W3_9ACTN</name>
<dbReference type="Gene3D" id="3.30.360.10">
    <property type="entry name" value="Dihydrodipicolinate Reductase, domain 2"/>
    <property type="match status" value="1"/>
</dbReference>
<protein>
    <submittedName>
        <fullName evidence="3">Gfo/Idh/MocA family oxidoreductase</fullName>
    </submittedName>
</protein>
<evidence type="ECO:0000259" key="1">
    <source>
        <dbReference type="Pfam" id="PF01408"/>
    </source>
</evidence>
<dbReference type="Gene3D" id="3.40.50.720">
    <property type="entry name" value="NAD(P)-binding Rossmann-like Domain"/>
    <property type="match status" value="1"/>
</dbReference>
<reference evidence="3 4" key="1">
    <citation type="journal article" date="2019" name="Int. J. Syst. Evol. Microbiol.">
        <title>The Global Catalogue of Microorganisms (GCM) 10K type strain sequencing project: providing services to taxonomists for standard genome sequencing and annotation.</title>
        <authorList>
            <consortium name="The Broad Institute Genomics Platform"/>
            <consortium name="The Broad Institute Genome Sequencing Center for Infectious Disease"/>
            <person name="Wu L."/>
            <person name="Ma J."/>
        </authorList>
    </citation>
    <scope>NUCLEOTIDE SEQUENCE [LARGE SCALE GENOMIC DNA]</scope>
    <source>
        <strain evidence="3 4">JCM 10977</strain>
    </source>
</reference>
<proteinExistence type="predicted"/>
<accession>A0ABN1R7W3</accession>
<dbReference type="Pfam" id="PF01408">
    <property type="entry name" value="GFO_IDH_MocA"/>
    <property type="match status" value="1"/>
</dbReference>
<dbReference type="InterPro" id="IPR000683">
    <property type="entry name" value="Gfo/Idh/MocA-like_OxRdtase_N"/>
</dbReference>
<dbReference type="SUPFAM" id="SSF55347">
    <property type="entry name" value="Glyceraldehyde-3-phosphate dehydrogenase-like, C-terminal domain"/>
    <property type="match status" value="1"/>
</dbReference>
<evidence type="ECO:0000259" key="2">
    <source>
        <dbReference type="Pfam" id="PF22725"/>
    </source>
</evidence>
<feature type="domain" description="Gfo/Idh/MocA-like oxidoreductase N-terminal" evidence="1">
    <location>
        <begin position="8"/>
        <end position="125"/>
    </location>
</feature>
<keyword evidence="4" id="KW-1185">Reference proteome</keyword>
<evidence type="ECO:0000313" key="3">
    <source>
        <dbReference type="EMBL" id="GAA0952903.1"/>
    </source>
</evidence>
<organism evidence="3 4">
    <name type="scientific">Kribbella koreensis</name>
    <dbReference type="NCBI Taxonomy" id="57909"/>
    <lineage>
        <taxon>Bacteria</taxon>
        <taxon>Bacillati</taxon>
        <taxon>Actinomycetota</taxon>
        <taxon>Actinomycetes</taxon>
        <taxon>Propionibacteriales</taxon>
        <taxon>Kribbellaceae</taxon>
        <taxon>Kribbella</taxon>
    </lineage>
</organism>
<dbReference type="PANTHER" id="PTHR43377:SF1">
    <property type="entry name" value="BILIVERDIN REDUCTASE A"/>
    <property type="match status" value="1"/>
</dbReference>
<gene>
    <name evidence="3" type="ORF">GCM10009554_56500</name>
</gene>
<dbReference type="InterPro" id="IPR051450">
    <property type="entry name" value="Gfo/Idh/MocA_Oxidoreductases"/>
</dbReference>
<sequence length="367" mass="38638">MPESLRLLQVGAGGMGRAWLRNIKQNPDVVLAGLVDLDVPLARAAADEHGYAEVPVAASVAELAERTGAEAVIDVTVPAAHPAVSVDALLRGLPVLCEKPLAESVRECLTMVAAAEASGRLLMVSQSRRYFRTGEAFGRQLAGLGPIGSLSCEFSKAPRFGGFREQMAEPLLVDMAIHQFDLARKLIGSEPLSVYCESYNPDWSWFAGNAAADAVFRFDGGARFVFTGSWCAPGLETSWNGRWRASSADGTAIWDGDSAPVVENASGPAVPAEIGTGPEEIAGSLAEFVQALRTSSTPQTEVHTNVVSVAMVEAAVRSSASGAPVRIADVVSAAYAEAIETTPAGVLLEVLRSWSSVQQVVGLPEKY</sequence>
<evidence type="ECO:0000313" key="4">
    <source>
        <dbReference type="Proteomes" id="UP001500542"/>
    </source>
</evidence>
<dbReference type="PANTHER" id="PTHR43377">
    <property type="entry name" value="BILIVERDIN REDUCTASE A"/>
    <property type="match status" value="1"/>
</dbReference>
<dbReference type="InterPro" id="IPR055170">
    <property type="entry name" value="GFO_IDH_MocA-like_dom"/>
</dbReference>
<comment type="caution">
    <text evidence="3">The sequence shown here is derived from an EMBL/GenBank/DDBJ whole genome shotgun (WGS) entry which is preliminary data.</text>
</comment>